<dbReference type="GO" id="GO:0008324">
    <property type="term" value="F:monoatomic cation transmembrane transporter activity"/>
    <property type="evidence" value="ECO:0007669"/>
    <property type="project" value="InterPro"/>
</dbReference>
<reference evidence="13 14" key="2">
    <citation type="journal article" date="2009" name="BMC Microbiol.">
        <title>The genome sequence of Geobacter metallireducens: features of metabolism, physiology and regulation common and dissimilar to Geobacter sulfurreducens.</title>
        <authorList>
            <person name="Aklujkar M."/>
            <person name="Krushkal J."/>
            <person name="DiBartolo G."/>
            <person name="Lapidus A."/>
            <person name="Land M.L."/>
            <person name="Lovley D.R."/>
        </authorList>
    </citation>
    <scope>NUCLEOTIDE SEQUENCE [LARGE SCALE GENOMIC DNA]</scope>
    <source>
        <strain evidence="14">ATCC 53774 / DSM 7210 / GS-15</strain>
    </source>
</reference>
<feature type="transmembrane region" description="Helical" evidence="11">
    <location>
        <begin position="12"/>
        <end position="38"/>
    </location>
</feature>
<evidence type="ECO:0000256" key="10">
    <source>
        <dbReference type="ARBA" id="ARBA00023329"/>
    </source>
</evidence>
<evidence type="ECO:0000256" key="7">
    <source>
        <dbReference type="ARBA" id="ARBA00022989"/>
    </source>
</evidence>
<dbReference type="InterPro" id="IPR026765">
    <property type="entry name" value="Tmem163"/>
</dbReference>
<name>Q39YB6_GEOMG</name>
<dbReference type="SUPFAM" id="SSF161111">
    <property type="entry name" value="Cation efflux protein transmembrane domain-like"/>
    <property type="match status" value="1"/>
</dbReference>
<dbReference type="GO" id="GO:0031410">
    <property type="term" value="C:cytoplasmic vesicle"/>
    <property type="evidence" value="ECO:0007669"/>
    <property type="project" value="UniProtKB-KW"/>
</dbReference>
<organism evidence="13 14">
    <name type="scientific">Geobacter metallireducens (strain ATCC 53774 / DSM 7210 / GS-15)</name>
    <dbReference type="NCBI Taxonomy" id="269799"/>
    <lineage>
        <taxon>Bacteria</taxon>
        <taxon>Pseudomonadati</taxon>
        <taxon>Thermodesulfobacteriota</taxon>
        <taxon>Desulfuromonadia</taxon>
        <taxon>Geobacterales</taxon>
        <taxon>Geobacteraceae</taxon>
        <taxon>Geobacter</taxon>
    </lineage>
</organism>
<feature type="transmembrane region" description="Helical" evidence="11">
    <location>
        <begin position="116"/>
        <end position="135"/>
    </location>
</feature>
<evidence type="ECO:0000256" key="4">
    <source>
        <dbReference type="ARBA" id="ARBA00022692"/>
    </source>
</evidence>
<reference evidence="13 14" key="1">
    <citation type="submission" date="2005-10" db="EMBL/GenBank/DDBJ databases">
        <title>Complete sequence of Geobacter metallireducens GS-15.</title>
        <authorList>
            <consortium name="US DOE Joint Genome Institute"/>
            <person name="Copeland A."/>
            <person name="Lucas S."/>
            <person name="Lapidus A."/>
            <person name="Barry K."/>
            <person name="Detter J.C."/>
            <person name="Glavina T."/>
            <person name="Hammon N."/>
            <person name="Israni S."/>
            <person name="Pitluck S."/>
            <person name="Di Bartolo G."/>
            <person name="Chain P."/>
            <person name="Schmutz J."/>
            <person name="Larimer F."/>
            <person name="Land M."/>
            <person name="Kyrpides N."/>
            <person name="Ivanova N."/>
            <person name="Richardson P."/>
        </authorList>
    </citation>
    <scope>NUCLEOTIDE SEQUENCE [LARGE SCALE GENOMIC DNA]</scope>
    <source>
        <strain evidence="14">ATCC 53774 / DSM 7210 / GS-15</strain>
    </source>
</reference>
<evidence type="ECO:0000259" key="12">
    <source>
        <dbReference type="Pfam" id="PF01545"/>
    </source>
</evidence>
<evidence type="ECO:0000256" key="9">
    <source>
        <dbReference type="ARBA" id="ARBA00023136"/>
    </source>
</evidence>
<keyword evidence="7 11" id="KW-1133">Transmembrane helix</keyword>
<dbReference type="GO" id="GO:0016020">
    <property type="term" value="C:membrane"/>
    <property type="evidence" value="ECO:0007669"/>
    <property type="project" value="InterPro"/>
</dbReference>
<keyword evidence="14" id="KW-1185">Reference proteome</keyword>
<evidence type="ECO:0000256" key="2">
    <source>
        <dbReference type="ARBA" id="ARBA00004644"/>
    </source>
</evidence>
<dbReference type="HOGENOM" id="CLU_073293_0_0_7"/>
<dbReference type="eggNOG" id="COG0053">
    <property type="taxonomic scope" value="Bacteria"/>
</dbReference>
<proteinExistence type="inferred from homology"/>
<evidence type="ECO:0000256" key="3">
    <source>
        <dbReference type="ARBA" id="ARBA00008731"/>
    </source>
</evidence>
<gene>
    <name evidence="13" type="ordered locus">Gmet_0515</name>
</gene>
<evidence type="ECO:0000256" key="6">
    <source>
        <dbReference type="ARBA" id="ARBA00022833"/>
    </source>
</evidence>
<dbReference type="InterPro" id="IPR027469">
    <property type="entry name" value="Cation_efflux_TMD_sf"/>
</dbReference>
<dbReference type="KEGG" id="gme:Gmet_0515"/>
<dbReference type="PANTHER" id="PTHR31937">
    <property type="entry name" value="TRANSMEMBRANE PROTEIN 163"/>
    <property type="match status" value="1"/>
</dbReference>
<dbReference type="EMBL" id="CP000148">
    <property type="protein sequence ID" value="ABB30758.1"/>
    <property type="molecule type" value="Genomic_DNA"/>
</dbReference>
<feature type="transmembrane region" description="Helical" evidence="11">
    <location>
        <begin position="44"/>
        <end position="67"/>
    </location>
</feature>
<keyword evidence="4 11" id="KW-0812">Transmembrane</keyword>
<evidence type="ECO:0000313" key="13">
    <source>
        <dbReference type="EMBL" id="ABB30758.1"/>
    </source>
</evidence>
<evidence type="ECO:0000256" key="11">
    <source>
        <dbReference type="SAM" id="Phobius"/>
    </source>
</evidence>
<dbReference type="PANTHER" id="PTHR31937:SF2">
    <property type="entry name" value="TRANSMEMBRANE PROTEIN 163"/>
    <property type="match status" value="1"/>
</dbReference>
<dbReference type="Proteomes" id="UP000007073">
    <property type="component" value="Chromosome"/>
</dbReference>
<dbReference type="AlphaFoldDB" id="Q39YB6"/>
<evidence type="ECO:0000256" key="1">
    <source>
        <dbReference type="ARBA" id="ARBA00004146"/>
    </source>
</evidence>
<keyword evidence="8" id="KW-0770">Synapse</keyword>
<dbReference type="InterPro" id="IPR058533">
    <property type="entry name" value="Cation_efflux_TM"/>
</dbReference>
<comment type="similarity">
    <text evidence="3">Belongs to the TMEM163 family.</text>
</comment>
<dbReference type="STRING" id="269799.Gmet_0515"/>
<evidence type="ECO:0000313" key="14">
    <source>
        <dbReference type="Proteomes" id="UP000007073"/>
    </source>
</evidence>
<protein>
    <submittedName>
        <fullName evidence="13">Membrane protein, putative</fullName>
    </submittedName>
</protein>
<sequence length="222" mass="24023">MLCDKFLRLQELYRKAAILALITISYNIIEGIVSVWFGAADETLSLFGFGLDSFVEVISGVGIWHMVRRLRRGEEEKRDSFERRALRITGGAFYLLAAGLVVTAGLSIYGGHRPETTVWGIVVSLVSISFMWLLIRHKMKVGKALNSPAILADAACSRACLLLSVVLLAASAGYELTGIGYLDSLGSLAIAWLSFREGREAFDKADGMACSCSCACGAAEKS</sequence>
<keyword evidence="6" id="KW-0862">Zinc</keyword>
<feature type="transmembrane region" description="Helical" evidence="11">
    <location>
        <begin position="88"/>
        <end position="110"/>
    </location>
</feature>
<evidence type="ECO:0000256" key="5">
    <source>
        <dbReference type="ARBA" id="ARBA00022753"/>
    </source>
</evidence>
<keyword evidence="9 11" id="KW-0472">Membrane</keyword>
<dbReference type="RefSeq" id="WP_004512211.1">
    <property type="nucleotide sequence ID" value="NC_007517.1"/>
</dbReference>
<dbReference type="Pfam" id="PF01545">
    <property type="entry name" value="Cation_efflux"/>
    <property type="match status" value="1"/>
</dbReference>
<comment type="subcellular location">
    <subcellularLocation>
        <location evidence="2">Cytoplasmic vesicle</location>
        <location evidence="2">Secretory vesicle</location>
        <location evidence="2">Synaptic vesicle membrane</location>
        <topology evidence="2">Multi-pass membrane protein</topology>
    </subcellularLocation>
    <subcellularLocation>
        <location evidence="1">Early endosome membrane</location>
    </subcellularLocation>
</comment>
<keyword evidence="10" id="KW-0968">Cytoplasmic vesicle</keyword>
<dbReference type="Gene3D" id="1.20.1510.10">
    <property type="entry name" value="Cation efflux protein transmembrane domain"/>
    <property type="match status" value="1"/>
</dbReference>
<evidence type="ECO:0000256" key="8">
    <source>
        <dbReference type="ARBA" id="ARBA00023018"/>
    </source>
</evidence>
<keyword evidence="5" id="KW-0967">Endosome</keyword>
<feature type="domain" description="Cation efflux protein transmembrane" evidence="12">
    <location>
        <begin position="22"/>
        <end position="200"/>
    </location>
</feature>
<accession>Q39YB6</accession>